<evidence type="ECO:0000256" key="1">
    <source>
        <dbReference type="SAM" id="Phobius"/>
    </source>
</evidence>
<reference evidence="2" key="1">
    <citation type="submission" date="2020-05" db="EMBL/GenBank/DDBJ databases">
        <authorList>
            <person name="Chiriac C."/>
            <person name="Salcher M."/>
            <person name="Ghai R."/>
            <person name="Kavagutti S V."/>
        </authorList>
    </citation>
    <scope>NUCLEOTIDE SEQUENCE</scope>
</reference>
<keyword evidence="1" id="KW-0812">Transmembrane</keyword>
<organism evidence="2">
    <name type="scientific">freshwater metagenome</name>
    <dbReference type="NCBI Taxonomy" id="449393"/>
    <lineage>
        <taxon>unclassified sequences</taxon>
        <taxon>metagenomes</taxon>
        <taxon>ecological metagenomes</taxon>
    </lineage>
</organism>
<accession>A0A6J7C715</accession>
<dbReference type="InterPro" id="IPR015943">
    <property type="entry name" value="WD40/YVTN_repeat-like_dom_sf"/>
</dbReference>
<dbReference type="Gene3D" id="2.130.10.10">
    <property type="entry name" value="YVTN repeat-like/Quinoprotein amine dehydrogenase"/>
    <property type="match status" value="1"/>
</dbReference>
<evidence type="ECO:0000313" key="2">
    <source>
        <dbReference type="EMBL" id="CAB4852089.1"/>
    </source>
</evidence>
<keyword evidence="1" id="KW-1133">Transmembrane helix</keyword>
<proteinExistence type="predicted"/>
<feature type="transmembrane region" description="Helical" evidence="1">
    <location>
        <begin position="333"/>
        <end position="351"/>
    </location>
</feature>
<dbReference type="EMBL" id="CAFBIZ010000227">
    <property type="protein sequence ID" value="CAB4852089.1"/>
    <property type="molecule type" value="Genomic_DNA"/>
</dbReference>
<sequence length="356" mass="37011">MISTIKPFLTLLVGVVALAPTIGVADAAQPSPARQVKSALAAGDDVAHLRCRFSDARLTEISGITWSRRHPGVYWVHNDSGKGPYIYAVDGSTCRTLARVRIGNIGARDIEAIATGTDPSGRGVLWVGDIGDNRDSWPSVRLHAVIEPESLVDQQIEAVTYLFTYADMPHNAESILAEPGSARIWVVTKQLAAGGIWRVALANTATTKATRIGGVGGLVTDAAFSPDGTRFVVRDYVSASLFQTPVSAASLASPIRIDLPLEPQGEAITFTADGQGLLVASERESALWWVPLPGAAGPSVTSASVTASVPSAAASGDAEAEGEPIPGPGSARVALAVVALVAALVVSIAAARRLRR</sequence>
<keyword evidence="1" id="KW-0472">Membrane</keyword>
<gene>
    <name evidence="2" type="ORF">UFOPK3268_01502</name>
</gene>
<protein>
    <submittedName>
        <fullName evidence="2">Unannotated protein</fullName>
    </submittedName>
</protein>
<dbReference type="SUPFAM" id="SSF75011">
    <property type="entry name" value="3-carboxy-cis,cis-mucoante lactonizing enzyme"/>
    <property type="match status" value="1"/>
</dbReference>
<name>A0A6J7C715_9ZZZZ</name>
<dbReference type="AlphaFoldDB" id="A0A6J7C715"/>